<reference evidence="1" key="1">
    <citation type="journal article" date="2015" name="Proc. Natl. Acad. Sci. U.S.A.">
        <title>Networks of energetic and metabolic interactions define dynamics in microbial communities.</title>
        <authorList>
            <person name="Embree M."/>
            <person name="Liu J.K."/>
            <person name="Al-Bassam M.M."/>
            <person name="Zengler K."/>
        </authorList>
    </citation>
    <scope>NUCLEOTIDE SEQUENCE</scope>
</reference>
<accession>A0A0W8FTZ5</accession>
<dbReference type="AlphaFoldDB" id="A0A0W8FTZ5"/>
<dbReference type="EMBL" id="LNQE01000850">
    <property type="protein sequence ID" value="KUG24347.1"/>
    <property type="molecule type" value="Genomic_DNA"/>
</dbReference>
<name>A0A0W8FTZ5_9ZZZZ</name>
<evidence type="ECO:0000313" key="1">
    <source>
        <dbReference type="EMBL" id="KUG24347.1"/>
    </source>
</evidence>
<protein>
    <submittedName>
        <fullName evidence="1">Uncharacterized protein</fullName>
    </submittedName>
</protein>
<organism evidence="1">
    <name type="scientific">hydrocarbon metagenome</name>
    <dbReference type="NCBI Taxonomy" id="938273"/>
    <lineage>
        <taxon>unclassified sequences</taxon>
        <taxon>metagenomes</taxon>
        <taxon>ecological metagenomes</taxon>
    </lineage>
</organism>
<proteinExistence type="predicted"/>
<gene>
    <name evidence="1" type="ORF">ASZ90_005812</name>
</gene>
<sequence>MSQKVDAEITDLDKRIISRKILAGETSEKELQNLLKKLPDLAENAEEVCPDDNEK</sequence>
<comment type="caution">
    <text evidence="1">The sequence shown here is derived from an EMBL/GenBank/DDBJ whole genome shotgun (WGS) entry which is preliminary data.</text>
</comment>